<keyword evidence="9 17" id="KW-0732">Signal</keyword>
<keyword evidence="10 15" id="KW-0408">Iron</keyword>
<gene>
    <name evidence="19" type="ORF">BDV95DRAFT_608562</name>
</gene>
<protein>
    <recommendedName>
        <fullName evidence="18">CFEM domain-containing protein</fullName>
    </recommendedName>
</protein>
<dbReference type="Proteomes" id="UP000481861">
    <property type="component" value="Unassembled WGS sequence"/>
</dbReference>
<evidence type="ECO:0000256" key="16">
    <source>
        <dbReference type="SAM" id="MobiDB-lite"/>
    </source>
</evidence>
<evidence type="ECO:0000256" key="11">
    <source>
        <dbReference type="ARBA" id="ARBA00023136"/>
    </source>
</evidence>
<evidence type="ECO:0000256" key="17">
    <source>
        <dbReference type="SAM" id="SignalP"/>
    </source>
</evidence>
<evidence type="ECO:0000256" key="3">
    <source>
        <dbReference type="ARBA" id="ARBA00010031"/>
    </source>
</evidence>
<keyword evidence="8 15" id="KW-0479">Metal-binding</keyword>
<keyword evidence="20" id="KW-1185">Reference proteome</keyword>
<dbReference type="AlphaFoldDB" id="A0A7C8MCD7"/>
<dbReference type="InterPro" id="IPR051735">
    <property type="entry name" value="CFEM_domain"/>
</dbReference>
<feature type="chain" id="PRO_5028962086" description="CFEM domain-containing protein" evidence="17">
    <location>
        <begin position="19"/>
        <end position="201"/>
    </location>
</feature>
<comment type="subcellular location">
    <subcellularLocation>
        <location evidence="1">Cell membrane</location>
        <topology evidence="1">Lipid-anchor</topology>
        <topology evidence="1">GPI-anchor</topology>
    </subcellularLocation>
    <subcellularLocation>
        <location evidence="2">Secreted</location>
    </subcellularLocation>
</comment>
<dbReference type="OrthoDB" id="3767534at2759"/>
<dbReference type="PANTHER" id="PTHR37928:SF2">
    <property type="entry name" value="GPI ANCHORED CFEM DOMAIN PROTEIN (AFU_ORTHOLOGUE AFUA_6G10580)"/>
    <property type="match status" value="1"/>
</dbReference>
<feature type="compositionally biased region" description="Low complexity" evidence="16">
    <location>
        <begin position="146"/>
        <end position="162"/>
    </location>
</feature>
<evidence type="ECO:0000256" key="1">
    <source>
        <dbReference type="ARBA" id="ARBA00004609"/>
    </source>
</evidence>
<keyword evidence="11" id="KW-0472">Membrane</keyword>
<organism evidence="19 20">
    <name type="scientific">Massariosphaeria phaeospora</name>
    <dbReference type="NCBI Taxonomy" id="100035"/>
    <lineage>
        <taxon>Eukaryota</taxon>
        <taxon>Fungi</taxon>
        <taxon>Dikarya</taxon>
        <taxon>Ascomycota</taxon>
        <taxon>Pezizomycotina</taxon>
        <taxon>Dothideomycetes</taxon>
        <taxon>Pleosporomycetidae</taxon>
        <taxon>Pleosporales</taxon>
        <taxon>Pleosporales incertae sedis</taxon>
        <taxon>Massariosphaeria</taxon>
    </lineage>
</organism>
<comment type="similarity">
    <text evidence="3">Belongs to the RBT5 family.</text>
</comment>
<evidence type="ECO:0000256" key="9">
    <source>
        <dbReference type="ARBA" id="ARBA00022729"/>
    </source>
</evidence>
<feature type="region of interest" description="Disordered" evidence="16">
    <location>
        <begin position="97"/>
        <end position="128"/>
    </location>
</feature>
<evidence type="ECO:0000256" key="2">
    <source>
        <dbReference type="ARBA" id="ARBA00004613"/>
    </source>
</evidence>
<feature type="region of interest" description="Disordered" evidence="16">
    <location>
        <begin position="146"/>
        <end position="175"/>
    </location>
</feature>
<evidence type="ECO:0000259" key="18">
    <source>
        <dbReference type="PROSITE" id="PS52012"/>
    </source>
</evidence>
<evidence type="ECO:0000256" key="13">
    <source>
        <dbReference type="ARBA" id="ARBA00023180"/>
    </source>
</evidence>
<evidence type="ECO:0000256" key="14">
    <source>
        <dbReference type="ARBA" id="ARBA00023288"/>
    </source>
</evidence>
<evidence type="ECO:0000256" key="15">
    <source>
        <dbReference type="PROSITE-ProRule" id="PRU01356"/>
    </source>
</evidence>
<dbReference type="EMBL" id="JAADJZ010000015">
    <property type="protein sequence ID" value="KAF2869722.1"/>
    <property type="molecule type" value="Genomic_DNA"/>
</dbReference>
<dbReference type="GO" id="GO:0046872">
    <property type="term" value="F:metal ion binding"/>
    <property type="evidence" value="ECO:0007669"/>
    <property type="project" value="UniProtKB-UniRule"/>
</dbReference>
<dbReference type="InterPro" id="IPR008427">
    <property type="entry name" value="Extracellular_membr_CFEM_dom"/>
</dbReference>
<accession>A0A7C8MCD7</accession>
<dbReference type="PANTHER" id="PTHR37928">
    <property type="entry name" value="CFEM DOMAIN PROTEIN (AFU_ORTHOLOGUE AFUA_6G14090)"/>
    <property type="match status" value="1"/>
</dbReference>
<evidence type="ECO:0000256" key="10">
    <source>
        <dbReference type="ARBA" id="ARBA00023004"/>
    </source>
</evidence>
<reference evidence="19 20" key="1">
    <citation type="submission" date="2020-01" db="EMBL/GenBank/DDBJ databases">
        <authorList>
            <consortium name="DOE Joint Genome Institute"/>
            <person name="Haridas S."/>
            <person name="Albert R."/>
            <person name="Binder M."/>
            <person name="Bloem J."/>
            <person name="Labutti K."/>
            <person name="Salamov A."/>
            <person name="Andreopoulos B."/>
            <person name="Baker S.E."/>
            <person name="Barry K."/>
            <person name="Bills G."/>
            <person name="Bluhm B.H."/>
            <person name="Cannon C."/>
            <person name="Castanera R."/>
            <person name="Culley D.E."/>
            <person name="Daum C."/>
            <person name="Ezra D."/>
            <person name="Gonzalez J.B."/>
            <person name="Henrissat B."/>
            <person name="Kuo A."/>
            <person name="Liang C."/>
            <person name="Lipzen A."/>
            <person name="Lutzoni F."/>
            <person name="Magnuson J."/>
            <person name="Mondo S."/>
            <person name="Nolan M."/>
            <person name="Ohm R."/>
            <person name="Pangilinan J."/>
            <person name="Park H.-J.H."/>
            <person name="Ramirez L."/>
            <person name="Alfaro M."/>
            <person name="Sun H."/>
            <person name="Tritt A."/>
            <person name="Yoshinaga Y."/>
            <person name="Zwiers L.-H.L."/>
            <person name="Turgeon B.G."/>
            <person name="Goodwin S.B."/>
            <person name="Spatafora J.W."/>
            <person name="Crous P.W."/>
            <person name="Grigoriev I.V."/>
        </authorList>
    </citation>
    <scope>NUCLEOTIDE SEQUENCE [LARGE SCALE GENOMIC DNA]</scope>
    <source>
        <strain evidence="19 20">CBS 611.86</strain>
    </source>
</reference>
<dbReference type="GO" id="GO:0098552">
    <property type="term" value="C:side of membrane"/>
    <property type="evidence" value="ECO:0007669"/>
    <property type="project" value="UniProtKB-KW"/>
</dbReference>
<keyword evidence="13" id="KW-0325">Glycoprotein</keyword>
<name>A0A7C8MCD7_9PLEO</name>
<evidence type="ECO:0000256" key="12">
    <source>
        <dbReference type="ARBA" id="ARBA00023157"/>
    </source>
</evidence>
<keyword evidence="14" id="KW-0449">Lipoprotein</keyword>
<keyword evidence="4" id="KW-1003">Cell membrane</keyword>
<dbReference type="GO" id="GO:0005576">
    <property type="term" value="C:extracellular region"/>
    <property type="evidence" value="ECO:0007669"/>
    <property type="project" value="UniProtKB-SubCell"/>
</dbReference>
<keyword evidence="5" id="KW-0964">Secreted</keyword>
<evidence type="ECO:0000256" key="5">
    <source>
        <dbReference type="ARBA" id="ARBA00022525"/>
    </source>
</evidence>
<keyword evidence="12" id="KW-1015">Disulfide bond</keyword>
<keyword evidence="6 15" id="KW-0349">Heme</keyword>
<dbReference type="GO" id="GO:0005886">
    <property type="term" value="C:plasma membrane"/>
    <property type="evidence" value="ECO:0007669"/>
    <property type="project" value="UniProtKB-SubCell"/>
</dbReference>
<comment type="caution">
    <text evidence="19">The sequence shown here is derived from an EMBL/GenBank/DDBJ whole genome shotgun (WGS) entry which is preliminary data.</text>
</comment>
<feature type="domain" description="CFEM" evidence="18">
    <location>
        <begin position="1"/>
        <end position="113"/>
    </location>
</feature>
<dbReference type="SMART" id="SM00747">
    <property type="entry name" value="CFEM"/>
    <property type="match status" value="1"/>
</dbReference>
<evidence type="ECO:0000313" key="19">
    <source>
        <dbReference type="EMBL" id="KAF2869722.1"/>
    </source>
</evidence>
<proteinExistence type="inferred from homology"/>
<dbReference type="Pfam" id="PF05730">
    <property type="entry name" value="CFEM"/>
    <property type="match status" value="1"/>
</dbReference>
<evidence type="ECO:0000313" key="20">
    <source>
        <dbReference type="Proteomes" id="UP000481861"/>
    </source>
</evidence>
<evidence type="ECO:0000256" key="6">
    <source>
        <dbReference type="ARBA" id="ARBA00022617"/>
    </source>
</evidence>
<dbReference type="PROSITE" id="PS52012">
    <property type="entry name" value="CFEM"/>
    <property type="match status" value="1"/>
</dbReference>
<evidence type="ECO:0000256" key="8">
    <source>
        <dbReference type="ARBA" id="ARBA00022723"/>
    </source>
</evidence>
<sequence length="201" mass="19569">MKTFATTVILALTSVVVAQYGLDTIPSCALSCFLTAIQGDGCPSATDFACHCKKADSLVAGVLPCVESGCSPEDQQAALSATSGICGNYGVQVPVPQPGPSSALAQTSAAPETSAPAETVPSTAASMSSEAAMSSMMSSVSAHMSSAHMSSAIGTGTPIPTGNGTGPGSPTPTPSEFVGAAARATQAVGVIGAAAFALLVL</sequence>
<keyword evidence="7" id="KW-0336">GPI-anchor</keyword>
<evidence type="ECO:0000256" key="7">
    <source>
        <dbReference type="ARBA" id="ARBA00022622"/>
    </source>
</evidence>
<feature type="signal peptide" evidence="17">
    <location>
        <begin position="1"/>
        <end position="18"/>
    </location>
</feature>
<evidence type="ECO:0000256" key="4">
    <source>
        <dbReference type="ARBA" id="ARBA00022475"/>
    </source>
</evidence>
<comment type="caution">
    <text evidence="15">Lacks conserved residue(s) required for the propagation of feature annotation.</text>
</comment>
<feature type="binding site" description="axial binding residue" evidence="15">
    <location>
        <position position="47"/>
    </location>
    <ligand>
        <name>heme</name>
        <dbReference type="ChEBI" id="CHEBI:30413"/>
    </ligand>
    <ligandPart>
        <name>Fe</name>
        <dbReference type="ChEBI" id="CHEBI:18248"/>
    </ligandPart>
</feature>